<keyword evidence="1" id="KW-1133">Transmembrane helix</keyword>
<proteinExistence type="predicted"/>
<dbReference type="EMBL" id="QRGA01000006">
    <property type="protein sequence ID" value="RDU98676.1"/>
    <property type="molecule type" value="Genomic_DNA"/>
</dbReference>
<accession>A0A3D8K182</accession>
<organism evidence="2 3">
    <name type="scientific">Trinickia dinghuensis</name>
    <dbReference type="NCBI Taxonomy" id="2291023"/>
    <lineage>
        <taxon>Bacteria</taxon>
        <taxon>Pseudomonadati</taxon>
        <taxon>Pseudomonadota</taxon>
        <taxon>Betaproteobacteria</taxon>
        <taxon>Burkholderiales</taxon>
        <taxon>Burkholderiaceae</taxon>
        <taxon>Trinickia</taxon>
    </lineage>
</organism>
<comment type="caution">
    <text evidence="2">The sequence shown here is derived from an EMBL/GenBank/DDBJ whole genome shotgun (WGS) entry which is preliminary data.</text>
</comment>
<evidence type="ECO:0000313" key="2">
    <source>
        <dbReference type="EMBL" id="RDU98676.1"/>
    </source>
</evidence>
<dbReference type="RefSeq" id="WP_115533490.1">
    <property type="nucleotide sequence ID" value="NZ_QRGA01000006.1"/>
</dbReference>
<evidence type="ECO:0000313" key="3">
    <source>
        <dbReference type="Proteomes" id="UP000256838"/>
    </source>
</evidence>
<dbReference type="OrthoDB" id="9804829at2"/>
<dbReference type="Pfam" id="PF22564">
    <property type="entry name" value="HAAS"/>
    <property type="match status" value="1"/>
</dbReference>
<keyword evidence="1" id="KW-0812">Transmembrane</keyword>
<feature type="transmembrane region" description="Helical" evidence="1">
    <location>
        <begin position="110"/>
        <end position="128"/>
    </location>
</feature>
<dbReference type="AlphaFoldDB" id="A0A3D8K182"/>
<evidence type="ECO:0000256" key="1">
    <source>
        <dbReference type="SAM" id="Phobius"/>
    </source>
</evidence>
<protein>
    <submittedName>
        <fullName evidence="2">DUF1700 domain-containing protein</fullName>
    </submittedName>
</protein>
<dbReference type="Proteomes" id="UP000256838">
    <property type="component" value="Unassembled WGS sequence"/>
</dbReference>
<sequence>MKQDAFIQQLRQGLASLPKQEVEEIVADYREYIGDAIAAGRNEEEVVAALGDPAKLAREIKAQATYRQWQARRSFGNLARVVASVAGLGLLNLILLLPFLIYLLLLTAGYLVSGAFAIGGLVTVVSLCSHHAFGWPPTEQPSIHISTKSNRAASGISTTAKNASDEAPDFGDVKVDGDHFVLKLDDGDKALITTRAGLVVLKNEDGETKMVALGSGADKLLTPADDHTYRIATKDVTTMVVKDDDGKSVKVKHAGGNDSTLVWDIRDDDGSDAEHVQFEQDANGKTPRLSLRSGTDSVVIDANKGITLNDDDDNVVRIVAPMGWSLGAMTFRYALMMLIGGVLGLIVCIWLTRLTWRALSRYVHRQIDAISARLDEHEHEQPS</sequence>
<reference evidence="2 3" key="1">
    <citation type="submission" date="2018-08" db="EMBL/GenBank/DDBJ databases">
        <title>Paraburkholderia sp. DHOM06 isolated from forest soil.</title>
        <authorList>
            <person name="Gao Z.-H."/>
            <person name="Qiu L.-H."/>
        </authorList>
    </citation>
    <scope>NUCLEOTIDE SEQUENCE [LARGE SCALE GENOMIC DNA]</scope>
    <source>
        <strain evidence="2 3">DHOM06</strain>
    </source>
</reference>
<name>A0A3D8K182_9BURK</name>
<feature type="transmembrane region" description="Helical" evidence="1">
    <location>
        <begin position="81"/>
        <end position="104"/>
    </location>
</feature>
<feature type="transmembrane region" description="Helical" evidence="1">
    <location>
        <begin position="331"/>
        <end position="352"/>
    </location>
</feature>
<keyword evidence="3" id="KW-1185">Reference proteome</keyword>
<keyword evidence="1" id="KW-0472">Membrane</keyword>
<gene>
    <name evidence="2" type="ORF">DWV00_10375</name>
</gene>